<dbReference type="EMBL" id="CM047736">
    <property type="protein sequence ID" value="KAJ0053477.1"/>
    <property type="molecule type" value="Genomic_DNA"/>
</dbReference>
<keyword evidence="2" id="KW-1185">Reference proteome</keyword>
<dbReference type="Proteomes" id="UP001163603">
    <property type="component" value="Chromosome 1"/>
</dbReference>
<protein>
    <submittedName>
        <fullName evidence="1">Uncharacterized protein</fullName>
    </submittedName>
</protein>
<comment type="caution">
    <text evidence="1">The sequence shown here is derived from an EMBL/GenBank/DDBJ whole genome shotgun (WGS) entry which is preliminary data.</text>
</comment>
<proteinExistence type="predicted"/>
<evidence type="ECO:0000313" key="2">
    <source>
        <dbReference type="Proteomes" id="UP001163603"/>
    </source>
</evidence>
<accession>A0ACC0ZN73</accession>
<name>A0ACC0ZN73_9ROSI</name>
<organism evidence="1 2">
    <name type="scientific">Pistacia integerrima</name>
    <dbReference type="NCBI Taxonomy" id="434235"/>
    <lineage>
        <taxon>Eukaryota</taxon>
        <taxon>Viridiplantae</taxon>
        <taxon>Streptophyta</taxon>
        <taxon>Embryophyta</taxon>
        <taxon>Tracheophyta</taxon>
        <taxon>Spermatophyta</taxon>
        <taxon>Magnoliopsida</taxon>
        <taxon>eudicotyledons</taxon>
        <taxon>Gunneridae</taxon>
        <taxon>Pentapetalae</taxon>
        <taxon>rosids</taxon>
        <taxon>malvids</taxon>
        <taxon>Sapindales</taxon>
        <taxon>Anacardiaceae</taxon>
        <taxon>Pistacia</taxon>
    </lineage>
</organism>
<evidence type="ECO:0000313" key="1">
    <source>
        <dbReference type="EMBL" id="KAJ0053477.1"/>
    </source>
</evidence>
<reference evidence="2" key="1">
    <citation type="journal article" date="2023" name="G3 (Bethesda)">
        <title>Genome assembly and association tests identify interacting loci associated with vigor, precocity, and sex in interspecific pistachio rootstocks.</title>
        <authorList>
            <person name="Palmer W."/>
            <person name="Jacygrad E."/>
            <person name="Sagayaradj S."/>
            <person name="Cavanaugh K."/>
            <person name="Han R."/>
            <person name="Bertier L."/>
            <person name="Beede B."/>
            <person name="Kafkas S."/>
            <person name="Golino D."/>
            <person name="Preece J."/>
            <person name="Michelmore R."/>
        </authorList>
    </citation>
    <scope>NUCLEOTIDE SEQUENCE [LARGE SCALE GENOMIC DNA]</scope>
</reference>
<gene>
    <name evidence="1" type="ORF">Pint_00486</name>
</gene>
<sequence>MSLENEDNHTLDQPAETNSESQKKVKITYSRDFLLSFCELDVCKKLPSGFDQSLLSEFQDAPGDRQKPPGGLSLHSFRRNEYGSSPPTRGESSNFSRGIHGRWDSRSSGRSDRDSDSQSDWDSESGRRFGNQSRRSWQVPEHDGLLGSGSFVRPSGYAAGASAPKFRANDHYQLNRSNEPYHPPRPYKVKIALVCFWQYLTLGGKLMIHTMTKHSVLLNVQVRIEQKRKEREEVKILMTSIAASFEMMRKEQQKAFQEKQKVNPEKRKDEFDIMTLLEDSKDDEGISNKSNQFDKPVMLNAPNADSEKPVLPSQTPASRPLVPPGFSNATLERNIGTKTVTHPPSLEVGSSEHEGGSLHAKGNLLSNGTFDNEDKQSAEQFSSTHPHESMSIHVSANSKSDKVQNLTSGLDVSSKTTGPDGRIYKSSNLPKTFEASEESEGVEVDVEKVTDSKIVSESSQDQSSSILDKLFGNVLTVNGGASNNLVEVIIIRTDRRQHHDSKADDMWSPHAVQSSKFAHWFLDEEKKPVDELSSGKPNDLLSLIVGSEKGGLQPSDVKATRHISSNFPAQSPELADRHLVSNVTSVTIEYSEQSRDSNINNINKTAPVLTCEDLEQSILSEISTSDATLPSSVQGGSIGESKTEQKKANVDDHASQHLLSLLQKGTGLKDVAPFPGLDIKSLDKQFHVEVANIDNALRDLRDSNAENVSDSGKSLTLETLFGTAFMKELQSVGASSSAQRGSVVSSRVDISEIHDGLLSSKVDIGSSRTSYESSILASNQREQIKSDRSKEHLLGFDDRRTEVDSPRLRNELESKLRSFDGPVDIRLPEEDSLIPLGDRTKHLMNSSKAEFFPSPAAPVDITEKLAALNSVFGDERPITGQEGSPFLRGSYDPREPDILLHNMQIQPSSPQLHPPLNHVGPLFNPLESHPANINSQMKFMGPEGIIHHDPPPTHQFPANMLRPPFHHSRPGLPGFDPSAHNHHPMLPQMHMPGSFPPAHLLQGFASSPHSNNQMPGFVPDMNPMQGFPFGPRQPNFAGHGMPPAAADVGGGANNPETLQRLFEMELRSNAKQIHPLATAGNNQGMYNYELDMGFRYR</sequence>